<dbReference type="Pfam" id="PF24102">
    <property type="entry name" value="FLAD1_M"/>
    <property type="match status" value="1"/>
</dbReference>
<evidence type="ECO:0000313" key="2">
    <source>
        <dbReference type="EMBL" id="MFD0917562.1"/>
    </source>
</evidence>
<evidence type="ECO:0000313" key="3">
    <source>
        <dbReference type="Proteomes" id="UP001597101"/>
    </source>
</evidence>
<dbReference type="CDD" id="cd00885">
    <property type="entry name" value="cinA"/>
    <property type="match status" value="1"/>
</dbReference>
<proteinExistence type="predicted"/>
<dbReference type="InterPro" id="IPR056596">
    <property type="entry name" value="FLAD1_M"/>
</dbReference>
<dbReference type="InterPro" id="IPR001453">
    <property type="entry name" value="MoaB/Mog_dom"/>
</dbReference>
<dbReference type="Pfam" id="PF00994">
    <property type="entry name" value="MoCF_biosynth"/>
    <property type="match status" value="1"/>
</dbReference>
<sequence>MSQPVTAAMLVIGDEILSGRTKDKNIGYAAEYLTNMGIDLKEVRVVSDDLDEIADAVNALRHKYTYVFTSGGIGPTHDDITADGVAQAFGLPCEHHPEALAILREHYAKTDLDFTEARQRMARTPRGATLIENQVSKAPGFKIGNVHVMAGVPKIMQSMMDAIGPTLEGGAKVLSKHIDCPVGEGTIGGPLGEIQKKHSETMIGSYPKFDGRNITTQIVVRGRDEAQVDAAIADVEAMVAGLTG</sequence>
<dbReference type="PANTHER" id="PTHR13939">
    <property type="entry name" value="NICOTINAMIDE-NUCLEOTIDE AMIDOHYDROLASE PNCC"/>
    <property type="match status" value="1"/>
</dbReference>
<gene>
    <name evidence="2" type="ORF">ACFQ14_14215</name>
</gene>
<dbReference type="InterPro" id="IPR050101">
    <property type="entry name" value="CinA"/>
</dbReference>
<dbReference type="SMART" id="SM00852">
    <property type="entry name" value="MoCF_biosynth"/>
    <property type="match status" value="1"/>
</dbReference>
<dbReference type="PANTHER" id="PTHR13939:SF0">
    <property type="entry name" value="NMN AMIDOHYDROLASE-LIKE PROTEIN YFAY"/>
    <property type="match status" value="1"/>
</dbReference>
<protein>
    <submittedName>
        <fullName evidence="2">Competence/damage-inducible protein A</fullName>
    </submittedName>
</protein>
<dbReference type="EMBL" id="JBHTJV010000013">
    <property type="protein sequence ID" value="MFD0917562.1"/>
    <property type="molecule type" value="Genomic_DNA"/>
</dbReference>
<keyword evidence="3" id="KW-1185">Reference proteome</keyword>
<feature type="domain" description="MoaB/Mog" evidence="1">
    <location>
        <begin position="8"/>
        <end position="170"/>
    </location>
</feature>
<reference evidence="3" key="1">
    <citation type="journal article" date="2019" name="Int. J. Syst. Evol. Microbiol.">
        <title>The Global Catalogue of Microorganisms (GCM) 10K type strain sequencing project: providing services to taxonomists for standard genome sequencing and annotation.</title>
        <authorList>
            <consortium name="The Broad Institute Genomics Platform"/>
            <consortium name="The Broad Institute Genome Sequencing Center for Infectious Disease"/>
            <person name="Wu L."/>
            <person name="Ma J."/>
        </authorList>
    </citation>
    <scope>NUCLEOTIDE SEQUENCE [LARGE SCALE GENOMIC DNA]</scope>
    <source>
        <strain evidence="3">CCUG 60023</strain>
    </source>
</reference>
<evidence type="ECO:0000259" key="1">
    <source>
        <dbReference type="SMART" id="SM00852"/>
    </source>
</evidence>
<accession>A0ABW3FN44</accession>
<comment type="caution">
    <text evidence="2">The sequence shown here is derived from an EMBL/GenBank/DDBJ whole genome shotgun (WGS) entry which is preliminary data.</text>
</comment>
<dbReference type="RefSeq" id="WP_377213419.1">
    <property type="nucleotide sequence ID" value="NZ_JBHTJV010000013.1"/>
</dbReference>
<dbReference type="SUPFAM" id="SSF53218">
    <property type="entry name" value="Molybdenum cofactor biosynthesis proteins"/>
    <property type="match status" value="1"/>
</dbReference>
<dbReference type="Gene3D" id="3.40.980.10">
    <property type="entry name" value="MoaB/Mog-like domain"/>
    <property type="match status" value="1"/>
</dbReference>
<dbReference type="InterPro" id="IPR036425">
    <property type="entry name" value="MoaB/Mog-like_dom_sf"/>
</dbReference>
<dbReference type="Proteomes" id="UP001597101">
    <property type="component" value="Unassembled WGS sequence"/>
</dbReference>
<name>A0ABW3FN44_9HYPH</name>
<organism evidence="2 3">
    <name type="scientific">Pseudahrensia aquimaris</name>
    <dbReference type="NCBI Taxonomy" id="744461"/>
    <lineage>
        <taxon>Bacteria</taxon>
        <taxon>Pseudomonadati</taxon>
        <taxon>Pseudomonadota</taxon>
        <taxon>Alphaproteobacteria</taxon>
        <taxon>Hyphomicrobiales</taxon>
        <taxon>Ahrensiaceae</taxon>
        <taxon>Pseudahrensia</taxon>
    </lineage>
</organism>